<name>A0A1F5YXS4_9BACT</name>
<dbReference type="Gene3D" id="3.30.160.250">
    <property type="match status" value="1"/>
</dbReference>
<dbReference type="PANTHER" id="PTHR34504">
    <property type="entry name" value="ANTITOXIN HICB"/>
    <property type="match status" value="1"/>
</dbReference>
<dbReference type="InterPro" id="IPR035069">
    <property type="entry name" value="TTHA1013/TTHA0281-like"/>
</dbReference>
<gene>
    <name evidence="1" type="ORF">A3F83_03555</name>
</gene>
<dbReference type="InterPro" id="IPR051404">
    <property type="entry name" value="TA_system_antitoxin"/>
</dbReference>
<dbReference type="Proteomes" id="UP000179129">
    <property type="component" value="Unassembled WGS sequence"/>
</dbReference>
<evidence type="ECO:0008006" key="3">
    <source>
        <dbReference type="Google" id="ProtNLM"/>
    </source>
</evidence>
<accession>A0A1F5YXS4</accession>
<sequence length="71" mass="7722">MHNEFTAIIEKDGEWFIAHCPEVPGANGQGKTIAECKSSLAEAISLILADRRQDALRGLPEDAIRETVSIS</sequence>
<reference evidence="1 2" key="1">
    <citation type="journal article" date="2016" name="Nat. Commun.">
        <title>Thousands of microbial genomes shed light on interconnected biogeochemical processes in an aquifer system.</title>
        <authorList>
            <person name="Anantharaman K."/>
            <person name="Brown C.T."/>
            <person name="Hug L.A."/>
            <person name="Sharon I."/>
            <person name="Castelle C.J."/>
            <person name="Probst A.J."/>
            <person name="Thomas B.C."/>
            <person name="Singh A."/>
            <person name="Wilkins M.J."/>
            <person name="Karaoz U."/>
            <person name="Brodie E.L."/>
            <person name="Williams K.H."/>
            <person name="Hubbard S.S."/>
            <person name="Banfield J.F."/>
        </authorList>
    </citation>
    <scope>NUCLEOTIDE SEQUENCE [LARGE SCALE GENOMIC DNA]</scope>
</reference>
<dbReference type="EMBL" id="MFIX01000092">
    <property type="protein sequence ID" value="OGG04767.1"/>
    <property type="molecule type" value="Genomic_DNA"/>
</dbReference>
<proteinExistence type="predicted"/>
<organism evidence="1 2">
    <name type="scientific">Candidatus Glassbacteria bacterium RIFCSPLOWO2_12_FULL_58_11</name>
    <dbReference type="NCBI Taxonomy" id="1817867"/>
    <lineage>
        <taxon>Bacteria</taxon>
        <taxon>Candidatus Glassiibacteriota</taxon>
    </lineage>
</organism>
<protein>
    <recommendedName>
        <fullName evidence="3">HicB-like antitoxin of toxin-antitoxin system domain-containing protein</fullName>
    </recommendedName>
</protein>
<evidence type="ECO:0000313" key="1">
    <source>
        <dbReference type="EMBL" id="OGG04767.1"/>
    </source>
</evidence>
<dbReference type="STRING" id="1817867.A3F83_03555"/>
<dbReference type="AlphaFoldDB" id="A0A1F5YXS4"/>
<evidence type="ECO:0000313" key="2">
    <source>
        <dbReference type="Proteomes" id="UP000179129"/>
    </source>
</evidence>
<dbReference type="SUPFAM" id="SSF143100">
    <property type="entry name" value="TTHA1013/TTHA0281-like"/>
    <property type="match status" value="1"/>
</dbReference>
<comment type="caution">
    <text evidence="1">The sequence shown here is derived from an EMBL/GenBank/DDBJ whole genome shotgun (WGS) entry which is preliminary data.</text>
</comment>
<dbReference type="PANTHER" id="PTHR34504:SF4">
    <property type="entry name" value="ANTITOXIN HICB"/>
    <property type="match status" value="1"/>
</dbReference>